<gene>
    <name evidence="1" type="ORF">A2892_00910</name>
</gene>
<proteinExistence type="predicted"/>
<name>A0A1F8B714_9BACT</name>
<protein>
    <submittedName>
        <fullName evidence="1">Uncharacterized protein</fullName>
    </submittedName>
</protein>
<reference evidence="1 2" key="1">
    <citation type="journal article" date="2016" name="Nat. Commun.">
        <title>Thousands of microbial genomes shed light on interconnected biogeochemical processes in an aquifer system.</title>
        <authorList>
            <person name="Anantharaman K."/>
            <person name="Brown C.T."/>
            <person name="Hug L.A."/>
            <person name="Sharon I."/>
            <person name="Castelle C.J."/>
            <person name="Probst A.J."/>
            <person name="Thomas B.C."/>
            <person name="Singh A."/>
            <person name="Wilkins M.J."/>
            <person name="Karaoz U."/>
            <person name="Brodie E.L."/>
            <person name="Williams K.H."/>
            <person name="Hubbard S.S."/>
            <person name="Banfield J.F."/>
        </authorList>
    </citation>
    <scope>NUCLEOTIDE SEQUENCE [LARGE SCALE GENOMIC DNA]</scope>
</reference>
<accession>A0A1F8B714</accession>
<evidence type="ECO:0000313" key="1">
    <source>
        <dbReference type="EMBL" id="OGM59834.1"/>
    </source>
</evidence>
<comment type="caution">
    <text evidence="1">The sequence shown here is derived from an EMBL/GenBank/DDBJ whole genome shotgun (WGS) entry which is preliminary data.</text>
</comment>
<evidence type="ECO:0000313" key="2">
    <source>
        <dbReference type="Proteomes" id="UP000176404"/>
    </source>
</evidence>
<dbReference type="EMBL" id="MGHD01000013">
    <property type="protein sequence ID" value="OGM59834.1"/>
    <property type="molecule type" value="Genomic_DNA"/>
</dbReference>
<organism evidence="1 2">
    <name type="scientific">Candidatus Woesebacteria bacterium RIFCSPLOWO2_01_FULL_39_10b</name>
    <dbReference type="NCBI Taxonomy" id="1802517"/>
    <lineage>
        <taxon>Bacteria</taxon>
        <taxon>Candidatus Woeseibacteriota</taxon>
    </lineage>
</organism>
<dbReference type="Proteomes" id="UP000176404">
    <property type="component" value="Unassembled WGS sequence"/>
</dbReference>
<sequence length="94" mass="10745">MLMANAPPHLLTQMAIPKDTIMVCWGDPVASQKMTVEKNFLTQFSLNNFPINSNLSFTYNFTHQLILKQLLCLVKENALIVRFFKMVFAKIPAI</sequence>
<dbReference type="AlphaFoldDB" id="A0A1F8B714"/>